<evidence type="ECO:0000313" key="1">
    <source>
        <dbReference type="EMBL" id="NWJ57892.1"/>
    </source>
</evidence>
<dbReference type="Proteomes" id="UP000575480">
    <property type="component" value="Unassembled WGS sequence"/>
</dbReference>
<evidence type="ECO:0000313" key="2">
    <source>
        <dbReference type="Proteomes" id="UP000575480"/>
    </source>
</evidence>
<organism evidence="1 2">
    <name type="scientific">Marine Group I thaumarchaeote</name>
    <dbReference type="NCBI Taxonomy" id="2511932"/>
    <lineage>
        <taxon>Archaea</taxon>
        <taxon>Nitrososphaerota</taxon>
        <taxon>Marine Group I</taxon>
    </lineage>
</organism>
<reference evidence="1 2" key="1">
    <citation type="journal article" date="2019" name="Environ. Microbiol.">
        <title>Genomics insights into ecotype formation of ammonia-oxidizing archaea in the deep ocean.</title>
        <authorList>
            <person name="Wang Y."/>
            <person name="Huang J.M."/>
            <person name="Cui G.J."/>
            <person name="Nunoura T."/>
            <person name="Takaki Y."/>
            <person name="Li W.L."/>
            <person name="Li J."/>
            <person name="Gao Z.M."/>
            <person name="Takai K."/>
            <person name="Zhang A.Q."/>
            <person name="Stepanauskas R."/>
        </authorList>
    </citation>
    <scope>NUCLEOTIDE SEQUENCE [LARGE SCALE GENOMIC DNA]</scope>
    <source>
        <strain evidence="1 2">L15a</strain>
    </source>
</reference>
<protein>
    <submittedName>
        <fullName evidence="1">Uncharacterized protein</fullName>
    </submittedName>
</protein>
<gene>
    <name evidence="1" type="ORF">HX858_09150</name>
</gene>
<dbReference type="EMBL" id="JACATH010000023">
    <property type="protein sequence ID" value="NWJ57892.1"/>
    <property type="molecule type" value="Genomic_DNA"/>
</dbReference>
<sequence length="218" mass="25180">MIEKAYILGNGPDRPTDIEWLNDLEGDTYGCNALYRDWEPNFLVTTDPAMMREIINSSYSGNCEFTDYTGMPMEALEGIRYMPKYETTIHIGEQEDASTFIFMGNDASNQYYIIWLDESLRHITWGFKPQFEHMSTGLCALQLALETGYDEIDVIGFSGLKDRNYKNIYDGTKNYIFDPAVPDKVRVPETYVPLDASHWESVYIKLVKQYPKIKVNLI</sequence>
<proteinExistence type="predicted"/>
<name>A0A7K4MWJ6_9ARCH</name>
<dbReference type="AlphaFoldDB" id="A0A7K4MWJ6"/>
<accession>A0A7K4MWJ6</accession>
<comment type="caution">
    <text evidence="1">The sequence shown here is derived from an EMBL/GenBank/DDBJ whole genome shotgun (WGS) entry which is preliminary data.</text>
</comment>